<feature type="compositionally biased region" description="Acidic residues" evidence="6">
    <location>
        <begin position="109"/>
        <end position="121"/>
    </location>
</feature>
<dbReference type="Pfam" id="PF00076">
    <property type="entry name" value="RRM_1"/>
    <property type="match status" value="1"/>
</dbReference>
<sequence length="256" mass="28434">MLCLQLVVNVCLRYPQCSEDDLKQTFAKFGTVLEANIPLKPDGKMRGFAFVQFKNVLGAGKALNAINLKEIKGRQVAVDWAVAKDKFVATQPGAKKEEKVAAEKAAPESDSEEEAEEEEVEEEKKPLEHSKNKVRSKPAQQPDSPSEDESEEGEGDDEENEEAESQEADDDNKSDLGSDEDDDDDCEDSAKRKPIPSDVNEGKTIFLRNLSFDTEQECLEEVLPLLSSSLKKQQRNALLPRRTSQRAGVSMWMVGS</sequence>
<organism evidence="8 9">
    <name type="scientific">Coregonus suidteri</name>
    <dbReference type="NCBI Taxonomy" id="861788"/>
    <lineage>
        <taxon>Eukaryota</taxon>
        <taxon>Metazoa</taxon>
        <taxon>Chordata</taxon>
        <taxon>Craniata</taxon>
        <taxon>Vertebrata</taxon>
        <taxon>Euteleostomi</taxon>
        <taxon>Actinopterygii</taxon>
        <taxon>Neopterygii</taxon>
        <taxon>Teleostei</taxon>
        <taxon>Protacanthopterygii</taxon>
        <taxon>Salmoniformes</taxon>
        <taxon>Salmonidae</taxon>
        <taxon>Coregoninae</taxon>
        <taxon>Coregonus</taxon>
    </lineage>
</organism>
<comment type="caution">
    <text evidence="8">The sequence shown here is derived from an EMBL/GenBank/DDBJ whole genome shotgun (WGS) entry which is preliminary data.</text>
</comment>
<keyword evidence="3 5" id="KW-0694">RNA-binding</keyword>
<proteinExistence type="predicted"/>
<dbReference type="PROSITE" id="PS50102">
    <property type="entry name" value="RRM"/>
    <property type="match status" value="1"/>
</dbReference>
<evidence type="ECO:0000256" key="2">
    <source>
        <dbReference type="ARBA" id="ARBA00022737"/>
    </source>
</evidence>
<protein>
    <recommendedName>
        <fullName evidence="7">RRM domain-containing protein</fullName>
    </recommendedName>
</protein>
<evidence type="ECO:0000313" key="8">
    <source>
        <dbReference type="EMBL" id="KAK6318186.1"/>
    </source>
</evidence>
<evidence type="ECO:0000256" key="3">
    <source>
        <dbReference type="ARBA" id="ARBA00022884"/>
    </source>
</evidence>
<dbReference type="Gene3D" id="3.30.70.330">
    <property type="match status" value="2"/>
</dbReference>
<dbReference type="GO" id="GO:0003729">
    <property type="term" value="F:mRNA binding"/>
    <property type="evidence" value="ECO:0007669"/>
    <property type="project" value="TreeGrafter"/>
</dbReference>
<feature type="compositionally biased region" description="Basic and acidic residues" evidence="6">
    <location>
        <begin position="122"/>
        <end position="131"/>
    </location>
</feature>
<evidence type="ECO:0000259" key="7">
    <source>
        <dbReference type="PROSITE" id="PS50102"/>
    </source>
</evidence>
<accession>A0AAN8QZJ7</accession>
<dbReference type="AlphaFoldDB" id="A0AAN8QZJ7"/>
<dbReference type="GO" id="GO:0005730">
    <property type="term" value="C:nucleolus"/>
    <property type="evidence" value="ECO:0007669"/>
    <property type="project" value="TreeGrafter"/>
</dbReference>
<dbReference type="PANTHER" id="PTHR48039">
    <property type="entry name" value="RNA-BINDING MOTIF PROTEIN 14B"/>
    <property type="match status" value="1"/>
</dbReference>
<feature type="compositionally biased region" description="Acidic residues" evidence="6">
    <location>
        <begin position="145"/>
        <end position="170"/>
    </location>
</feature>
<dbReference type="InterPro" id="IPR035979">
    <property type="entry name" value="RBD_domain_sf"/>
</dbReference>
<name>A0AAN8QZJ7_9TELE</name>
<dbReference type="SUPFAM" id="SSF54928">
    <property type="entry name" value="RNA-binding domain, RBD"/>
    <property type="match status" value="1"/>
</dbReference>
<keyword evidence="9" id="KW-1185">Reference proteome</keyword>
<dbReference type="PANTHER" id="PTHR48039:SF5">
    <property type="entry name" value="RNA-BINDING PROTEIN 28"/>
    <property type="match status" value="1"/>
</dbReference>
<dbReference type="Proteomes" id="UP001356427">
    <property type="component" value="Unassembled WGS sequence"/>
</dbReference>
<evidence type="ECO:0000256" key="4">
    <source>
        <dbReference type="ARBA" id="ARBA00023242"/>
    </source>
</evidence>
<keyword evidence="2" id="KW-0677">Repeat</keyword>
<dbReference type="InterPro" id="IPR000504">
    <property type="entry name" value="RRM_dom"/>
</dbReference>
<dbReference type="InterPro" id="IPR012677">
    <property type="entry name" value="Nucleotide-bd_a/b_plait_sf"/>
</dbReference>
<feature type="region of interest" description="Disordered" evidence="6">
    <location>
        <begin position="234"/>
        <end position="256"/>
    </location>
</feature>
<dbReference type="EMBL" id="JAGTTL010000009">
    <property type="protein sequence ID" value="KAK6318186.1"/>
    <property type="molecule type" value="Genomic_DNA"/>
</dbReference>
<dbReference type="FunFam" id="3.30.70.330:FF:000340">
    <property type="entry name" value="RNA-binding motif protein 28"/>
    <property type="match status" value="1"/>
</dbReference>
<feature type="compositionally biased region" description="Acidic residues" evidence="6">
    <location>
        <begin position="177"/>
        <end position="187"/>
    </location>
</feature>
<comment type="subcellular location">
    <subcellularLocation>
        <location evidence="1">Nucleus</location>
    </subcellularLocation>
</comment>
<evidence type="ECO:0000256" key="5">
    <source>
        <dbReference type="PROSITE-ProRule" id="PRU00176"/>
    </source>
</evidence>
<evidence type="ECO:0000256" key="6">
    <source>
        <dbReference type="SAM" id="MobiDB-lite"/>
    </source>
</evidence>
<feature type="domain" description="RRM" evidence="7">
    <location>
        <begin position="12"/>
        <end position="83"/>
    </location>
</feature>
<feature type="region of interest" description="Disordered" evidence="6">
    <location>
        <begin position="91"/>
        <end position="201"/>
    </location>
</feature>
<dbReference type="InterPro" id="IPR051945">
    <property type="entry name" value="RRM_MRD1_RNA_proc_ribogen"/>
</dbReference>
<evidence type="ECO:0000256" key="1">
    <source>
        <dbReference type="ARBA" id="ARBA00004123"/>
    </source>
</evidence>
<dbReference type="SMART" id="SM00360">
    <property type="entry name" value="RRM"/>
    <property type="match status" value="1"/>
</dbReference>
<gene>
    <name evidence="8" type="ORF">J4Q44_G00114770</name>
</gene>
<dbReference type="CDD" id="cd12414">
    <property type="entry name" value="RRM2_RBM28_like"/>
    <property type="match status" value="1"/>
</dbReference>
<feature type="compositionally biased region" description="Basic and acidic residues" evidence="6">
    <location>
        <begin position="94"/>
        <end position="107"/>
    </location>
</feature>
<keyword evidence="4" id="KW-0539">Nucleus</keyword>
<evidence type="ECO:0000313" key="9">
    <source>
        <dbReference type="Proteomes" id="UP001356427"/>
    </source>
</evidence>
<reference evidence="8 9" key="1">
    <citation type="submission" date="2021-04" db="EMBL/GenBank/DDBJ databases">
        <authorList>
            <person name="De Guttry C."/>
            <person name="Zahm M."/>
            <person name="Klopp C."/>
            <person name="Cabau C."/>
            <person name="Louis A."/>
            <person name="Berthelot C."/>
            <person name="Parey E."/>
            <person name="Roest Crollius H."/>
            <person name="Montfort J."/>
            <person name="Robinson-Rechavi M."/>
            <person name="Bucao C."/>
            <person name="Bouchez O."/>
            <person name="Gislard M."/>
            <person name="Lluch J."/>
            <person name="Milhes M."/>
            <person name="Lampietro C."/>
            <person name="Lopez Roques C."/>
            <person name="Donnadieu C."/>
            <person name="Braasch I."/>
            <person name="Desvignes T."/>
            <person name="Postlethwait J."/>
            <person name="Bobe J."/>
            <person name="Wedekind C."/>
            <person name="Guiguen Y."/>
        </authorList>
    </citation>
    <scope>NUCLEOTIDE SEQUENCE [LARGE SCALE GENOMIC DNA]</scope>
    <source>
        <strain evidence="8">Cs_M1</strain>
        <tissue evidence="8">Blood</tissue>
    </source>
</reference>